<dbReference type="GO" id="GO:0006974">
    <property type="term" value="P:DNA damage response"/>
    <property type="evidence" value="ECO:0007669"/>
    <property type="project" value="TreeGrafter"/>
</dbReference>
<dbReference type="InterPro" id="IPR002173">
    <property type="entry name" value="Carboh/pur_kinase_PfkB_CS"/>
</dbReference>
<dbReference type="RefSeq" id="WP_142640365.1">
    <property type="nucleotide sequence ID" value="NZ_FXTE01000024.1"/>
</dbReference>
<dbReference type="Gene3D" id="3.40.1190.20">
    <property type="match status" value="1"/>
</dbReference>
<dbReference type="Pfam" id="PF00294">
    <property type="entry name" value="PfkB"/>
    <property type="match status" value="1"/>
</dbReference>
<dbReference type="InterPro" id="IPR029056">
    <property type="entry name" value="Ribokinase-like"/>
</dbReference>
<evidence type="ECO:0000256" key="3">
    <source>
        <dbReference type="ARBA" id="ARBA00022777"/>
    </source>
</evidence>
<gene>
    <name evidence="5" type="ORF">SAMN06265380_1242</name>
</gene>
<dbReference type="GO" id="GO:0008673">
    <property type="term" value="F:2-dehydro-3-deoxygluconokinase activity"/>
    <property type="evidence" value="ECO:0007669"/>
    <property type="project" value="TreeGrafter"/>
</dbReference>
<keyword evidence="3 5" id="KW-0418">Kinase</keyword>
<dbReference type="OrthoDB" id="9776822at2"/>
<reference evidence="5 6" key="1">
    <citation type="submission" date="2017-05" db="EMBL/GenBank/DDBJ databases">
        <authorList>
            <person name="Varghese N."/>
            <person name="Submissions S."/>
        </authorList>
    </citation>
    <scope>NUCLEOTIDE SEQUENCE [LARGE SCALE GENOMIC DNA]</scope>
    <source>
        <strain evidence="5 6">DSM 28009</strain>
    </source>
</reference>
<name>A0A521FHI3_9RHOB</name>
<dbReference type="SUPFAM" id="SSF53613">
    <property type="entry name" value="Ribokinase-like"/>
    <property type="match status" value="1"/>
</dbReference>
<sequence length="306" mass="32874">MRVLAIGECMAELAPSERVGEFKLGFAGDTFNTAWYLAQIAADIDVNYLTAVGDDAISQDLRAFMKDSRISDTHVQVIAGKTIGLYLIHLSNGERSFSYWRSDSAARQLAVDEIALGRAVKGADLIYFSGITLAILDPQSREILLIALRRARASGTTVAFDTNLRPQLWSTPQEMTDTVMKAAAQSDIVLPSYDDEAVWFGDGDSIATLDRYAKAGVDQIVVKNSAQPVVFQKAGQRGEVGVDPARGIVDTTAAGDSFNAGVLVSVVRQDDLATGIRKGCRLAGHVVRHKGSLVPVNLDLGKDESG</sequence>
<keyword evidence="2" id="KW-0808">Transferase</keyword>
<dbReference type="EMBL" id="FXTE01000024">
    <property type="protein sequence ID" value="SMO95464.1"/>
    <property type="molecule type" value="Genomic_DNA"/>
</dbReference>
<comment type="similarity">
    <text evidence="1">Belongs to the carbohydrate kinase PfkB family.</text>
</comment>
<dbReference type="CDD" id="cd01166">
    <property type="entry name" value="KdgK"/>
    <property type="match status" value="1"/>
</dbReference>
<feature type="domain" description="Carbohydrate kinase PfkB" evidence="4">
    <location>
        <begin position="3"/>
        <end position="293"/>
    </location>
</feature>
<dbReference type="PANTHER" id="PTHR43085">
    <property type="entry name" value="HEXOKINASE FAMILY MEMBER"/>
    <property type="match status" value="1"/>
</dbReference>
<dbReference type="GO" id="GO:0019698">
    <property type="term" value="P:D-galacturonate catabolic process"/>
    <property type="evidence" value="ECO:0007669"/>
    <property type="project" value="TreeGrafter"/>
</dbReference>
<dbReference type="InterPro" id="IPR050306">
    <property type="entry name" value="PfkB_Carbo_kinase"/>
</dbReference>
<evidence type="ECO:0000313" key="6">
    <source>
        <dbReference type="Proteomes" id="UP000319555"/>
    </source>
</evidence>
<dbReference type="Proteomes" id="UP000319555">
    <property type="component" value="Unassembled WGS sequence"/>
</dbReference>
<accession>A0A521FHI3</accession>
<dbReference type="PROSITE" id="PS00584">
    <property type="entry name" value="PFKB_KINASES_2"/>
    <property type="match status" value="1"/>
</dbReference>
<dbReference type="GO" id="GO:0005829">
    <property type="term" value="C:cytosol"/>
    <property type="evidence" value="ECO:0007669"/>
    <property type="project" value="TreeGrafter"/>
</dbReference>
<proteinExistence type="inferred from homology"/>
<evidence type="ECO:0000256" key="2">
    <source>
        <dbReference type="ARBA" id="ARBA00022679"/>
    </source>
</evidence>
<dbReference type="AlphaFoldDB" id="A0A521FHI3"/>
<protein>
    <submittedName>
        <fullName evidence="5">2-keto-3-deoxygluconate kinase</fullName>
    </submittedName>
</protein>
<evidence type="ECO:0000256" key="1">
    <source>
        <dbReference type="ARBA" id="ARBA00010688"/>
    </source>
</evidence>
<evidence type="ECO:0000259" key="4">
    <source>
        <dbReference type="Pfam" id="PF00294"/>
    </source>
</evidence>
<keyword evidence="6" id="KW-1185">Reference proteome</keyword>
<organism evidence="5 6">
    <name type="scientific">Ruegeria faecimaris</name>
    <dbReference type="NCBI Taxonomy" id="686389"/>
    <lineage>
        <taxon>Bacteria</taxon>
        <taxon>Pseudomonadati</taxon>
        <taxon>Pseudomonadota</taxon>
        <taxon>Alphaproteobacteria</taxon>
        <taxon>Rhodobacterales</taxon>
        <taxon>Roseobacteraceae</taxon>
        <taxon>Ruegeria</taxon>
    </lineage>
</organism>
<dbReference type="InterPro" id="IPR011611">
    <property type="entry name" value="PfkB_dom"/>
</dbReference>
<dbReference type="PANTHER" id="PTHR43085:SF15">
    <property type="entry name" value="2-DEHYDRO-3-DEOXYGLUCONOKINASE"/>
    <property type="match status" value="1"/>
</dbReference>
<evidence type="ECO:0000313" key="5">
    <source>
        <dbReference type="EMBL" id="SMO95464.1"/>
    </source>
</evidence>
<dbReference type="GO" id="GO:0042840">
    <property type="term" value="P:D-glucuronate catabolic process"/>
    <property type="evidence" value="ECO:0007669"/>
    <property type="project" value="TreeGrafter"/>
</dbReference>